<evidence type="ECO:0000313" key="1">
    <source>
        <dbReference type="EMBL" id="AKA61075.1"/>
    </source>
</evidence>
<protein>
    <submittedName>
        <fullName evidence="1">Uncharacterized protein</fullName>
    </submittedName>
</protein>
<reference evidence="1 2" key="1">
    <citation type="journal article" date="2015" name="Genome Announc.">
        <title>Complete Genome Sequences of Four Novel Escherichia coli Bacteriophages Belonging to New Phage Groups.</title>
        <authorList>
            <person name="Carstens A.B."/>
            <person name="Kot W."/>
            <person name="Hansen L.H."/>
        </authorList>
    </citation>
    <scope>NUCLEOTIDE SEQUENCE [LARGE SCALE GENOMIC DNA]</scope>
</reference>
<name>A0A0E3JQ15_9CAUD</name>
<dbReference type="OrthoDB" id="6630at10239"/>
<organism evidence="1 2">
    <name type="scientific">Enterobacteria phage JenK1</name>
    <dbReference type="NCBI Taxonomy" id="1610836"/>
    <lineage>
        <taxon>Viruses</taxon>
        <taxon>Duplodnaviria</taxon>
        <taxon>Heunggongvirae</taxon>
        <taxon>Uroviricota</taxon>
        <taxon>Caudoviricetes</taxon>
        <taxon>Queuovirinae</taxon>
        <taxon>Nonagvirus</taxon>
        <taxon>Nonagvirus JenK1</taxon>
    </lineage>
</organism>
<evidence type="ECO:0000313" key="2">
    <source>
        <dbReference type="Proteomes" id="UP000033025"/>
    </source>
</evidence>
<dbReference type="Proteomes" id="UP000033025">
    <property type="component" value="Segment"/>
</dbReference>
<dbReference type="KEGG" id="vg:26645490"/>
<accession>A0A0E3JQ15</accession>
<reference evidence="2" key="2">
    <citation type="submission" date="2015-01" db="EMBL/GenBank/DDBJ databases">
        <title>Complete sequence of three novel 9g-like phages.</title>
        <authorList>
            <person name="Carstens A.B."/>
            <person name="Hansen L.H."/>
            <person name="Kot W."/>
        </authorList>
    </citation>
    <scope>NUCLEOTIDE SEQUENCE [LARGE SCALE GENOMIC DNA]</scope>
</reference>
<dbReference type="EMBL" id="KP719134">
    <property type="protein sequence ID" value="AKA61075.1"/>
    <property type="molecule type" value="Genomic_DNA"/>
</dbReference>
<sequence>MNKHVQLLGEIVPENVLNQCLFDEDGFVKHYVTTVSQAASHAALASVIREGYLVDVLNDSSPALTVFVEAMDGHDLMNLKTVYNTHVTPPRNALYKWRINASARRSQKVSEEAEANTMKHTTSTHKLTSIMEDVLTSVFKVDRNKEGDPEVFIKETFIDKGCIQEIKAPRPNKYMRKIKTFESHDLNGSPIEIDVWVDVYDVIKAFNVTSGPMQHALKKVLCAGERGHKDLLEDLNDIIASVEREIEMVKEGK</sequence>
<proteinExistence type="predicted"/>
<dbReference type="GeneID" id="26645490"/>
<keyword evidence="2" id="KW-1185">Reference proteome</keyword>
<dbReference type="RefSeq" id="YP_009219315.1">
    <property type="nucleotide sequence ID" value="NC_029021.1"/>
</dbReference>